<evidence type="ECO:0000313" key="1">
    <source>
        <dbReference type="EMBL" id="GAI56450.1"/>
    </source>
</evidence>
<dbReference type="AlphaFoldDB" id="X1R040"/>
<gene>
    <name evidence="1" type="ORF">S06H3_53397</name>
</gene>
<name>X1R040_9ZZZZ</name>
<feature type="non-terminal residue" evidence="1">
    <location>
        <position position="1"/>
    </location>
</feature>
<reference evidence="1" key="1">
    <citation type="journal article" date="2014" name="Front. Microbiol.">
        <title>High frequency of phylogenetically diverse reductive dehalogenase-homologous genes in deep subseafloor sedimentary metagenomes.</title>
        <authorList>
            <person name="Kawai M."/>
            <person name="Futagami T."/>
            <person name="Toyoda A."/>
            <person name="Takaki Y."/>
            <person name="Nishi S."/>
            <person name="Hori S."/>
            <person name="Arai W."/>
            <person name="Tsubouchi T."/>
            <person name="Morono Y."/>
            <person name="Uchiyama I."/>
            <person name="Ito T."/>
            <person name="Fujiyama A."/>
            <person name="Inagaki F."/>
            <person name="Takami H."/>
        </authorList>
    </citation>
    <scope>NUCLEOTIDE SEQUENCE</scope>
    <source>
        <strain evidence="1">Expedition CK06-06</strain>
    </source>
</reference>
<protein>
    <submittedName>
        <fullName evidence="1">Uncharacterized protein</fullName>
    </submittedName>
</protein>
<dbReference type="EMBL" id="BARV01034040">
    <property type="protein sequence ID" value="GAI56450.1"/>
    <property type="molecule type" value="Genomic_DNA"/>
</dbReference>
<accession>X1R040</accession>
<proteinExistence type="predicted"/>
<sequence length="51" mass="5442">IFPVDSDEQAIDVKKKIKAILGENPDAMFNFNIGSMILPPVSGVKNGGLGR</sequence>
<comment type="caution">
    <text evidence="1">The sequence shown here is derived from an EMBL/GenBank/DDBJ whole genome shotgun (WGS) entry which is preliminary data.</text>
</comment>
<organism evidence="1">
    <name type="scientific">marine sediment metagenome</name>
    <dbReference type="NCBI Taxonomy" id="412755"/>
    <lineage>
        <taxon>unclassified sequences</taxon>
        <taxon>metagenomes</taxon>
        <taxon>ecological metagenomes</taxon>
    </lineage>
</organism>